<reference evidence="2 3" key="1">
    <citation type="journal article" date="2018" name="Sci. Rep.">
        <title>Genomic signatures of local adaptation to the degree of environmental predictability in rotifers.</title>
        <authorList>
            <person name="Franch-Gras L."/>
            <person name="Hahn C."/>
            <person name="Garcia-Roger E.M."/>
            <person name="Carmona M.J."/>
            <person name="Serra M."/>
            <person name="Gomez A."/>
        </authorList>
    </citation>
    <scope>NUCLEOTIDE SEQUENCE [LARGE SCALE GENOMIC DNA]</scope>
    <source>
        <strain evidence="2">HYR1</strain>
    </source>
</reference>
<keyword evidence="1" id="KW-0812">Transmembrane</keyword>
<protein>
    <submittedName>
        <fullName evidence="2">Uncharacterized protein</fullName>
    </submittedName>
</protein>
<dbReference type="AlphaFoldDB" id="A0A3M7QU14"/>
<dbReference type="EMBL" id="REGN01005112">
    <property type="protein sequence ID" value="RNA14773.1"/>
    <property type="molecule type" value="Genomic_DNA"/>
</dbReference>
<organism evidence="2 3">
    <name type="scientific">Brachionus plicatilis</name>
    <name type="common">Marine rotifer</name>
    <name type="synonym">Brachionus muelleri</name>
    <dbReference type="NCBI Taxonomy" id="10195"/>
    <lineage>
        <taxon>Eukaryota</taxon>
        <taxon>Metazoa</taxon>
        <taxon>Spiralia</taxon>
        <taxon>Gnathifera</taxon>
        <taxon>Rotifera</taxon>
        <taxon>Eurotatoria</taxon>
        <taxon>Monogononta</taxon>
        <taxon>Pseudotrocha</taxon>
        <taxon>Ploima</taxon>
        <taxon>Brachionidae</taxon>
        <taxon>Brachionus</taxon>
    </lineage>
</organism>
<proteinExistence type="predicted"/>
<gene>
    <name evidence="2" type="ORF">BpHYR1_047214</name>
</gene>
<sequence>MLHSTSISHLLNIYCGDLIKYHDNSRPYQRFIKKMCKIWMNSILTTFDVKFLFYFLIDIRSHDFLRDI</sequence>
<dbReference type="Proteomes" id="UP000276133">
    <property type="component" value="Unassembled WGS sequence"/>
</dbReference>
<evidence type="ECO:0000256" key="1">
    <source>
        <dbReference type="SAM" id="Phobius"/>
    </source>
</evidence>
<feature type="transmembrane region" description="Helical" evidence="1">
    <location>
        <begin position="38"/>
        <end position="57"/>
    </location>
</feature>
<keyword evidence="1" id="KW-1133">Transmembrane helix</keyword>
<keyword evidence="1" id="KW-0472">Membrane</keyword>
<evidence type="ECO:0000313" key="3">
    <source>
        <dbReference type="Proteomes" id="UP000276133"/>
    </source>
</evidence>
<name>A0A3M7QU14_BRAPC</name>
<accession>A0A3M7QU14</accession>
<comment type="caution">
    <text evidence="2">The sequence shown here is derived from an EMBL/GenBank/DDBJ whole genome shotgun (WGS) entry which is preliminary data.</text>
</comment>
<evidence type="ECO:0000313" key="2">
    <source>
        <dbReference type="EMBL" id="RNA14773.1"/>
    </source>
</evidence>
<keyword evidence="3" id="KW-1185">Reference proteome</keyword>